<dbReference type="InterPro" id="IPR015867">
    <property type="entry name" value="N-reg_PII/ATP_PRibTrfase_C"/>
</dbReference>
<keyword evidence="9" id="KW-1185">Reference proteome</keyword>
<comment type="subcellular location">
    <subcellularLocation>
        <location evidence="1">Cell membrane</location>
        <topology evidence="1">Multi-pass membrane protein</topology>
    </subcellularLocation>
</comment>
<dbReference type="PANTHER" id="PTHR33545">
    <property type="entry name" value="UPF0750 MEMBRANE PROTEIN YITT-RELATED"/>
    <property type="match status" value="1"/>
</dbReference>
<gene>
    <name evidence="8" type="ORF">EDC18_107182</name>
</gene>
<keyword evidence="5 6" id="KW-0472">Membrane</keyword>
<keyword evidence="3 6" id="KW-0812">Transmembrane</keyword>
<comment type="caution">
    <text evidence="8">The sequence shown here is derived from an EMBL/GenBank/DDBJ whole genome shotgun (WGS) entry which is preliminary data.</text>
</comment>
<dbReference type="InterPro" id="IPR003740">
    <property type="entry name" value="YitT"/>
</dbReference>
<dbReference type="Pfam" id="PF10035">
    <property type="entry name" value="DUF2179"/>
    <property type="match status" value="1"/>
</dbReference>
<evidence type="ECO:0000256" key="3">
    <source>
        <dbReference type="ARBA" id="ARBA00022692"/>
    </source>
</evidence>
<dbReference type="AlphaFoldDB" id="A0A4R3MJB4"/>
<sequence>MNNLDIHTNRHPIYEFLLIVIGTLLLAISINVFFDPMNLVIGGVTGLAIVIKSISLDVLGFEIPIWLTNIAINIPLFVVAIYLKGKSFGRKTFFATVVLTVGLYYTEGLPLITQDILLATVYGGIVAGVGLGLVFQAFATTGGTDLAASIAQHYLRHLSVARIMLFLDGIIVISGAFVFGPENALYAILSIFITTKIIDGILEGVHFSKAAFIISDEYEEIAASILLNIDRGVTGINGKGMFSTRDKQILLCVVSKKEIVKLKELVKEIDRKAFVIVADVKEVLGEGFIEYKQ</sequence>
<dbReference type="Proteomes" id="UP000294902">
    <property type="component" value="Unassembled WGS sequence"/>
</dbReference>
<evidence type="ECO:0000256" key="1">
    <source>
        <dbReference type="ARBA" id="ARBA00004651"/>
    </source>
</evidence>
<evidence type="ECO:0000259" key="7">
    <source>
        <dbReference type="Pfam" id="PF10035"/>
    </source>
</evidence>
<keyword evidence="2" id="KW-1003">Cell membrane</keyword>
<dbReference type="OrthoDB" id="3180973at2"/>
<organism evidence="8 9">
    <name type="scientific">Natranaerovirga pectinivora</name>
    <dbReference type="NCBI Taxonomy" id="682400"/>
    <lineage>
        <taxon>Bacteria</taxon>
        <taxon>Bacillati</taxon>
        <taxon>Bacillota</taxon>
        <taxon>Clostridia</taxon>
        <taxon>Lachnospirales</taxon>
        <taxon>Natranaerovirgaceae</taxon>
        <taxon>Natranaerovirga</taxon>
    </lineage>
</organism>
<dbReference type="EMBL" id="SMAL01000007">
    <property type="protein sequence ID" value="TCT14113.1"/>
    <property type="molecule type" value="Genomic_DNA"/>
</dbReference>
<feature type="transmembrane region" description="Helical" evidence="6">
    <location>
        <begin position="185"/>
        <end position="202"/>
    </location>
</feature>
<dbReference type="PIRSF" id="PIRSF006483">
    <property type="entry name" value="Membrane_protein_YitT"/>
    <property type="match status" value="1"/>
</dbReference>
<evidence type="ECO:0000256" key="2">
    <source>
        <dbReference type="ARBA" id="ARBA00022475"/>
    </source>
</evidence>
<dbReference type="CDD" id="cd16380">
    <property type="entry name" value="YitT_C"/>
    <property type="match status" value="1"/>
</dbReference>
<accession>A0A4R3MJB4</accession>
<evidence type="ECO:0000313" key="9">
    <source>
        <dbReference type="Proteomes" id="UP000294902"/>
    </source>
</evidence>
<feature type="transmembrane region" description="Helical" evidence="6">
    <location>
        <begin position="119"/>
        <end position="139"/>
    </location>
</feature>
<evidence type="ECO:0000313" key="8">
    <source>
        <dbReference type="EMBL" id="TCT14113.1"/>
    </source>
</evidence>
<feature type="transmembrane region" description="Helical" evidence="6">
    <location>
        <begin position="12"/>
        <end position="34"/>
    </location>
</feature>
<proteinExistence type="predicted"/>
<dbReference type="PANTHER" id="PTHR33545:SF9">
    <property type="entry name" value="UPF0750 MEMBRANE PROTEIN YITE"/>
    <property type="match status" value="1"/>
</dbReference>
<evidence type="ECO:0000256" key="5">
    <source>
        <dbReference type="ARBA" id="ARBA00023136"/>
    </source>
</evidence>
<reference evidence="8 9" key="1">
    <citation type="submission" date="2019-03" db="EMBL/GenBank/DDBJ databases">
        <title>Genomic Encyclopedia of Type Strains, Phase IV (KMG-IV): sequencing the most valuable type-strain genomes for metagenomic binning, comparative biology and taxonomic classification.</title>
        <authorList>
            <person name="Goeker M."/>
        </authorList>
    </citation>
    <scope>NUCLEOTIDE SEQUENCE [LARGE SCALE GENOMIC DNA]</scope>
    <source>
        <strain evidence="8 9">DSM 24629</strain>
    </source>
</reference>
<evidence type="ECO:0000256" key="6">
    <source>
        <dbReference type="SAM" id="Phobius"/>
    </source>
</evidence>
<dbReference type="Gene3D" id="3.30.70.120">
    <property type="match status" value="1"/>
</dbReference>
<evidence type="ECO:0000256" key="4">
    <source>
        <dbReference type="ARBA" id="ARBA00022989"/>
    </source>
</evidence>
<feature type="transmembrane region" description="Helical" evidence="6">
    <location>
        <begin position="160"/>
        <end position="179"/>
    </location>
</feature>
<dbReference type="InterPro" id="IPR051461">
    <property type="entry name" value="UPF0750_membrane"/>
</dbReference>
<dbReference type="GO" id="GO:0005886">
    <property type="term" value="C:plasma membrane"/>
    <property type="evidence" value="ECO:0007669"/>
    <property type="project" value="UniProtKB-SubCell"/>
</dbReference>
<dbReference type="Pfam" id="PF02588">
    <property type="entry name" value="YitT_membrane"/>
    <property type="match status" value="1"/>
</dbReference>
<name>A0A4R3MJB4_9FIRM</name>
<feature type="transmembrane region" description="Helical" evidence="6">
    <location>
        <begin position="92"/>
        <end position="113"/>
    </location>
</feature>
<dbReference type="InterPro" id="IPR019264">
    <property type="entry name" value="DUF2179"/>
</dbReference>
<feature type="domain" description="DUF2179" evidence="7">
    <location>
        <begin position="231"/>
        <end position="285"/>
    </location>
</feature>
<feature type="transmembrane region" description="Helical" evidence="6">
    <location>
        <begin position="63"/>
        <end position="83"/>
    </location>
</feature>
<keyword evidence="4 6" id="KW-1133">Transmembrane helix</keyword>
<dbReference type="RefSeq" id="WP_132253116.1">
    <property type="nucleotide sequence ID" value="NZ_SMAL01000007.1"/>
</dbReference>
<protein>
    <submittedName>
        <fullName evidence="8">Uncharacterized membrane-anchored protein YitT (DUF2179 family)</fullName>
    </submittedName>
</protein>